<evidence type="ECO:0000313" key="2">
    <source>
        <dbReference type="Proteomes" id="UP001732700"/>
    </source>
</evidence>
<evidence type="ECO:0000313" key="1">
    <source>
        <dbReference type="EnsemblPlants" id="AVESA.00010b.r2.6AG1009870.1.CDS"/>
    </source>
</evidence>
<name>A0ACD5YNV7_AVESA</name>
<sequence>MPATADPDPHPDPSKLRRTPADTGSMPSSAETNGASCQQGDISHTREEVGFEKLPEDMVHYIHSHLHVQDAARAACVSRVFLRSWRCYSNLMLGDWTLGLAEKKYEEKETSLIDKVDKILKNHYSNGVKVKTLSLDLYGYENINASYLDMWLEISVKSGTTELNLMLHPFMDENYYSFPCSVLSDTAAASSIQTLSLSACIFQSTSTLGCLKRLKSLDLSMVHITEEGLGHFLSKSSALERLVVYGCSGIICLRIPCTLQQLKLLHIITCEVIQVIVIDAPNLCTLYFNGGPLVEISVRNSCQLKNVDMWSGYFSAPGILAYARARLPSITPNVESLNLRSCKENVDTPMLSSKLIHLKNLEIGVVGSSVKAFSPSYDVFSLVSFLDASPVLESFILWVEQDALRKNPVVGDDEKYTSRKPECRHNSLRQVTIMGFCLAKSLVEVTIHILESAPSLERLMLDTTRGCHGNSRFHAVRGSGQCLSMSKKALAKAHKAVEFAGRYIAGRVPKGVEFQVIEPCSRCHTANAGDT</sequence>
<keyword evidence="2" id="KW-1185">Reference proteome</keyword>
<reference evidence="1" key="2">
    <citation type="submission" date="2025-09" db="UniProtKB">
        <authorList>
            <consortium name="EnsemblPlants"/>
        </authorList>
    </citation>
    <scope>IDENTIFICATION</scope>
</reference>
<dbReference type="EnsemblPlants" id="AVESA.00010b.r2.6AG1009870.1">
    <property type="protein sequence ID" value="AVESA.00010b.r2.6AG1009870.1.CDS"/>
    <property type="gene ID" value="AVESA.00010b.r2.6AG1009870"/>
</dbReference>
<proteinExistence type="predicted"/>
<reference evidence="1" key="1">
    <citation type="submission" date="2021-05" db="EMBL/GenBank/DDBJ databases">
        <authorList>
            <person name="Scholz U."/>
            <person name="Mascher M."/>
            <person name="Fiebig A."/>
        </authorList>
    </citation>
    <scope>NUCLEOTIDE SEQUENCE [LARGE SCALE GENOMIC DNA]</scope>
</reference>
<dbReference type="Proteomes" id="UP001732700">
    <property type="component" value="Chromosome 6A"/>
</dbReference>
<protein>
    <submittedName>
        <fullName evidence="1">Uncharacterized protein</fullName>
    </submittedName>
</protein>
<organism evidence="1 2">
    <name type="scientific">Avena sativa</name>
    <name type="common">Oat</name>
    <dbReference type="NCBI Taxonomy" id="4498"/>
    <lineage>
        <taxon>Eukaryota</taxon>
        <taxon>Viridiplantae</taxon>
        <taxon>Streptophyta</taxon>
        <taxon>Embryophyta</taxon>
        <taxon>Tracheophyta</taxon>
        <taxon>Spermatophyta</taxon>
        <taxon>Magnoliopsida</taxon>
        <taxon>Liliopsida</taxon>
        <taxon>Poales</taxon>
        <taxon>Poaceae</taxon>
        <taxon>BOP clade</taxon>
        <taxon>Pooideae</taxon>
        <taxon>Poodae</taxon>
        <taxon>Poeae</taxon>
        <taxon>Poeae Chloroplast Group 1 (Aveneae type)</taxon>
        <taxon>Aveninae</taxon>
        <taxon>Avena</taxon>
    </lineage>
</organism>
<accession>A0ACD5YNV7</accession>